<keyword evidence="2" id="KW-0472">Membrane</keyword>
<feature type="region of interest" description="Disordered" evidence="1">
    <location>
        <begin position="259"/>
        <end position="338"/>
    </location>
</feature>
<dbReference type="EMBL" id="BQFW01000002">
    <property type="protein sequence ID" value="GJJ68809.1"/>
    <property type="molecule type" value="Genomic_DNA"/>
</dbReference>
<evidence type="ECO:0000313" key="4">
    <source>
        <dbReference type="Proteomes" id="UP000827284"/>
    </source>
</evidence>
<evidence type="ECO:0000313" key="3">
    <source>
        <dbReference type="EMBL" id="GJJ68809.1"/>
    </source>
</evidence>
<keyword evidence="2" id="KW-1133">Transmembrane helix</keyword>
<dbReference type="OrthoDB" id="2436095at2759"/>
<dbReference type="Proteomes" id="UP000827284">
    <property type="component" value="Unassembled WGS sequence"/>
</dbReference>
<evidence type="ECO:0000256" key="2">
    <source>
        <dbReference type="SAM" id="Phobius"/>
    </source>
</evidence>
<evidence type="ECO:0000256" key="1">
    <source>
        <dbReference type="SAM" id="MobiDB-lite"/>
    </source>
</evidence>
<feature type="compositionally biased region" description="Basic and acidic residues" evidence="1">
    <location>
        <begin position="160"/>
        <end position="188"/>
    </location>
</feature>
<keyword evidence="2" id="KW-0812">Transmembrane</keyword>
<comment type="caution">
    <text evidence="3">The sequence shown here is derived from an EMBL/GenBank/DDBJ whole genome shotgun (WGS) entry which is preliminary data.</text>
</comment>
<organism evidence="3 4">
    <name type="scientific">Entomortierella parvispora</name>
    <dbReference type="NCBI Taxonomy" id="205924"/>
    <lineage>
        <taxon>Eukaryota</taxon>
        <taxon>Fungi</taxon>
        <taxon>Fungi incertae sedis</taxon>
        <taxon>Mucoromycota</taxon>
        <taxon>Mortierellomycotina</taxon>
        <taxon>Mortierellomycetes</taxon>
        <taxon>Mortierellales</taxon>
        <taxon>Mortierellaceae</taxon>
        <taxon>Entomortierella</taxon>
    </lineage>
</organism>
<reference evidence="3" key="1">
    <citation type="submission" date="2021-11" db="EMBL/GenBank/DDBJ databases">
        <authorList>
            <person name="Herlambang A."/>
            <person name="Guo Y."/>
            <person name="Takashima Y."/>
            <person name="Nishizawa T."/>
        </authorList>
    </citation>
    <scope>NUCLEOTIDE SEQUENCE</scope>
    <source>
        <strain evidence="3">E1425</strain>
    </source>
</reference>
<accession>A0A9P3H2G7</accession>
<feature type="transmembrane region" description="Helical" evidence="2">
    <location>
        <begin position="20"/>
        <end position="37"/>
    </location>
</feature>
<feature type="compositionally biased region" description="Basic and acidic residues" evidence="1">
    <location>
        <begin position="295"/>
        <end position="309"/>
    </location>
</feature>
<feature type="compositionally biased region" description="Basic residues" evidence="1">
    <location>
        <begin position="135"/>
        <end position="145"/>
    </location>
</feature>
<keyword evidence="4" id="KW-1185">Reference proteome</keyword>
<name>A0A9P3H2G7_9FUNG</name>
<feature type="region of interest" description="Disordered" evidence="1">
    <location>
        <begin position="130"/>
        <end position="234"/>
    </location>
</feature>
<feature type="compositionally biased region" description="Acidic residues" evidence="1">
    <location>
        <begin position="205"/>
        <end position="220"/>
    </location>
</feature>
<reference evidence="3" key="2">
    <citation type="journal article" date="2022" name="Microbiol. Resour. Announc.">
        <title>Whole-Genome Sequence of Entomortierella parvispora E1425, a Mucoromycotan Fungus Associated with Burkholderiaceae-Related Endosymbiotic Bacteria.</title>
        <authorList>
            <person name="Herlambang A."/>
            <person name="Guo Y."/>
            <person name="Takashima Y."/>
            <person name="Narisawa K."/>
            <person name="Ohta H."/>
            <person name="Nishizawa T."/>
        </authorList>
    </citation>
    <scope>NUCLEOTIDE SEQUENCE</scope>
    <source>
        <strain evidence="3">E1425</strain>
    </source>
</reference>
<proteinExistence type="predicted"/>
<protein>
    <submittedName>
        <fullName evidence="3">Uncharacterized protein</fullName>
    </submittedName>
</protein>
<dbReference type="AlphaFoldDB" id="A0A9P3H2G7"/>
<feature type="compositionally biased region" description="Acidic residues" evidence="1">
    <location>
        <begin position="264"/>
        <end position="294"/>
    </location>
</feature>
<sequence>MVLWVGGHGARLRLFSSKRMVLSGSLLMMVLFYYVALPEPGMGHLEDRTPSQADQQFRKASKGSALADDTEIMMALPARERTIEAALPWFGSSDHGRASKDGEGSVQVGVGCLTDQEGTSCLVGSPVKKDSFKSKGSRVKKKTKKEGKLGVMSGAAAAEAEAKENRVLETDPKASHFSDKWTAGKELESIQEEEDEQGAEKEDGQEQEQLEELEAEEEAALEMAEERFEEAEEALEEAILGAEEQLREQDELLEEEQLERIVEGPDEEPLTEEELLNLTEDEEDEDEEEEDMEGEDIHRFVEGLFHDSAADMTEYEQEYREEDRLGQGGPSETMDDEE</sequence>
<gene>
    <name evidence="3" type="ORF">EMPS_01155</name>
</gene>